<protein>
    <submittedName>
        <fullName evidence="3">Uncharacterized protein</fullName>
    </submittedName>
</protein>
<name>A0A370GHI3_9COXI</name>
<organism evidence="3 4">
    <name type="scientific">Aquicella lusitana</name>
    <dbReference type="NCBI Taxonomy" id="254246"/>
    <lineage>
        <taxon>Bacteria</taxon>
        <taxon>Pseudomonadati</taxon>
        <taxon>Pseudomonadota</taxon>
        <taxon>Gammaproteobacteria</taxon>
        <taxon>Legionellales</taxon>
        <taxon>Coxiellaceae</taxon>
        <taxon>Aquicella</taxon>
    </lineage>
</organism>
<dbReference type="RefSeq" id="WP_114834568.1">
    <property type="nucleotide sequence ID" value="NZ_LR699114.1"/>
</dbReference>
<comment type="caution">
    <text evidence="3">The sequence shown here is derived from an EMBL/GenBank/DDBJ whole genome shotgun (WGS) entry which is preliminary data.</text>
</comment>
<proteinExistence type="predicted"/>
<keyword evidence="2" id="KW-0732">Signal</keyword>
<evidence type="ECO:0000256" key="2">
    <source>
        <dbReference type="SAM" id="SignalP"/>
    </source>
</evidence>
<sequence>MKKLIALVVLSLFISPIVVAKPPADKDKAHTKKVVVVQKKENKQVVVGQKKNSKKIVVVQKKDKMPVKSNKSKREKVISRDPLLPTDAPPGLKNKGQPPGLAKKDKVPPGWSEGEKRGWEDKGFFRSAWDRFLGFFK</sequence>
<evidence type="ECO:0000313" key="3">
    <source>
        <dbReference type="EMBL" id="RDI42706.1"/>
    </source>
</evidence>
<feature type="compositionally biased region" description="Basic and acidic residues" evidence="1">
    <location>
        <begin position="102"/>
        <end position="118"/>
    </location>
</feature>
<dbReference type="Proteomes" id="UP000254720">
    <property type="component" value="Unassembled WGS sequence"/>
</dbReference>
<evidence type="ECO:0000256" key="1">
    <source>
        <dbReference type="SAM" id="MobiDB-lite"/>
    </source>
</evidence>
<feature type="signal peptide" evidence="2">
    <location>
        <begin position="1"/>
        <end position="20"/>
    </location>
</feature>
<accession>A0A370GHI3</accession>
<feature type="chain" id="PRO_5016762468" evidence="2">
    <location>
        <begin position="21"/>
        <end position="137"/>
    </location>
</feature>
<dbReference type="EMBL" id="QQAX01000013">
    <property type="protein sequence ID" value="RDI42706.1"/>
    <property type="molecule type" value="Genomic_DNA"/>
</dbReference>
<dbReference type="AlphaFoldDB" id="A0A370GHI3"/>
<feature type="region of interest" description="Disordered" evidence="1">
    <location>
        <begin position="62"/>
        <end position="118"/>
    </location>
</feature>
<gene>
    <name evidence="3" type="ORF">C8D86_11335</name>
</gene>
<evidence type="ECO:0000313" key="4">
    <source>
        <dbReference type="Proteomes" id="UP000254720"/>
    </source>
</evidence>
<keyword evidence="4" id="KW-1185">Reference proteome</keyword>
<reference evidence="3 4" key="1">
    <citation type="submission" date="2018-07" db="EMBL/GenBank/DDBJ databases">
        <title>Genomic Encyclopedia of Type Strains, Phase IV (KMG-IV): sequencing the most valuable type-strain genomes for metagenomic binning, comparative biology and taxonomic classification.</title>
        <authorList>
            <person name="Goeker M."/>
        </authorList>
    </citation>
    <scope>NUCLEOTIDE SEQUENCE [LARGE SCALE GENOMIC DNA]</scope>
    <source>
        <strain evidence="3 4">DSM 16500</strain>
    </source>
</reference>